<reference evidence="1 2" key="1">
    <citation type="submission" date="2019-10" db="EMBL/GenBank/DDBJ databases">
        <title>Draft Genome Sequence of the Caffeine Degrading Methylotroph Methylorubrum populi PINKEL.</title>
        <authorList>
            <person name="Dawson S.C."/>
            <person name="Zhang X."/>
            <person name="Wright M.E."/>
            <person name="Sharma G."/>
            <person name="Langner J.T."/>
            <person name="Ditty J.L."/>
            <person name="Subuyuj G.A."/>
        </authorList>
    </citation>
    <scope>NUCLEOTIDE SEQUENCE [LARGE SCALE GENOMIC DNA]</scope>
    <source>
        <strain evidence="1 2">Pinkel</strain>
    </source>
</reference>
<comment type="caution">
    <text evidence="1">The sequence shown here is derived from an EMBL/GenBank/DDBJ whole genome shotgun (WGS) entry which is preliminary data.</text>
</comment>
<protein>
    <submittedName>
        <fullName evidence="1">Uncharacterized protein</fullName>
    </submittedName>
</protein>
<dbReference type="Proteomes" id="UP000469949">
    <property type="component" value="Unassembled WGS sequence"/>
</dbReference>
<dbReference type="RefSeq" id="WP_152276776.1">
    <property type="nucleotide sequence ID" value="NZ_WEKV01000009.1"/>
</dbReference>
<sequence length="89" mass="9840">MHVSPNPEMTRAVREGMRLYVVEYASWDRIAEALRTVPAGRQQCVHEIGLEEGFTGAATLAGDAGALRRWRRGMALYRGMDAHAVLDVA</sequence>
<gene>
    <name evidence="1" type="ORF">F8B43_1874</name>
</gene>
<evidence type="ECO:0000313" key="2">
    <source>
        <dbReference type="Proteomes" id="UP000469949"/>
    </source>
</evidence>
<name>A0A833J681_9HYPH</name>
<proteinExistence type="predicted"/>
<dbReference type="EMBL" id="WEKV01000009">
    <property type="protein sequence ID" value="KAB7785373.1"/>
    <property type="molecule type" value="Genomic_DNA"/>
</dbReference>
<dbReference type="AlphaFoldDB" id="A0A833J681"/>
<accession>A0A833J681</accession>
<organism evidence="1 2">
    <name type="scientific">Methylorubrum populi</name>
    <dbReference type="NCBI Taxonomy" id="223967"/>
    <lineage>
        <taxon>Bacteria</taxon>
        <taxon>Pseudomonadati</taxon>
        <taxon>Pseudomonadota</taxon>
        <taxon>Alphaproteobacteria</taxon>
        <taxon>Hyphomicrobiales</taxon>
        <taxon>Methylobacteriaceae</taxon>
        <taxon>Methylorubrum</taxon>
    </lineage>
</organism>
<evidence type="ECO:0000313" key="1">
    <source>
        <dbReference type="EMBL" id="KAB7785373.1"/>
    </source>
</evidence>